<dbReference type="Proteomes" id="UP000756346">
    <property type="component" value="Unassembled WGS sequence"/>
</dbReference>
<comment type="caution">
    <text evidence="5">The sequence shown here is derived from an EMBL/GenBank/DDBJ whole genome shotgun (WGS) entry which is preliminary data.</text>
</comment>
<name>A0A9P8YAM6_9PEZI</name>
<dbReference type="Pfam" id="PF00264">
    <property type="entry name" value="Tyrosinase"/>
    <property type="match status" value="1"/>
</dbReference>
<dbReference type="InterPro" id="IPR050316">
    <property type="entry name" value="Tyrosinase/Hemocyanin"/>
</dbReference>
<dbReference type="PANTHER" id="PTHR11474">
    <property type="entry name" value="TYROSINASE FAMILY MEMBER"/>
    <property type="match status" value="1"/>
</dbReference>
<evidence type="ECO:0000259" key="4">
    <source>
        <dbReference type="PROSITE" id="PS00497"/>
    </source>
</evidence>
<dbReference type="AlphaFoldDB" id="A0A9P8YAM6"/>
<organism evidence="5 6">
    <name type="scientific">Microdochium trichocladiopsis</name>
    <dbReference type="NCBI Taxonomy" id="1682393"/>
    <lineage>
        <taxon>Eukaryota</taxon>
        <taxon>Fungi</taxon>
        <taxon>Dikarya</taxon>
        <taxon>Ascomycota</taxon>
        <taxon>Pezizomycotina</taxon>
        <taxon>Sordariomycetes</taxon>
        <taxon>Xylariomycetidae</taxon>
        <taxon>Xylariales</taxon>
        <taxon>Microdochiaceae</taxon>
        <taxon>Microdochium</taxon>
    </lineage>
</organism>
<dbReference type="InterPro" id="IPR002227">
    <property type="entry name" value="Tyrosinase_Cu-bd"/>
</dbReference>
<dbReference type="GO" id="GO:0046872">
    <property type="term" value="F:metal ion binding"/>
    <property type="evidence" value="ECO:0007669"/>
    <property type="project" value="UniProtKB-KW"/>
</dbReference>
<dbReference type="OrthoDB" id="6132182at2759"/>
<dbReference type="EMBL" id="JAGTJQ010000004">
    <property type="protein sequence ID" value="KAH7032603.1"/>
    <property type="molecule type" value="Genomic_DNA"/>
</dbReference>
<dbReference type="PANTHER" id="PTHR11474:SF126">
    <property type="entry name" value="TYROSINASE-LIKE PROTEIN TYR-1-RELATED"/>
    <property type="match status" value="1"/>
</dbReference>
<dbReference type="GeneID" id="70179377"/>
<sequence length="342" mass="38756">MLSRSLLLALTASAATANVIPRQDATTCTSPVVRKEWRELSTAEKTDYLKAAVCVRNLPKQKYAEVDAVKTRMDDLTYTHLTLNQQIHFVANFLPWHRWYVQLHEDMLRDECGYTGRQPYWDWSIESDTNTMPVSPIWDAETGFGGNGVLTGNQTRGFSRCVMDGPFANTTYTLGPGWPNINDVVNEEHCFAREWNGGLGRDPATGEQIIDDMQAAAYSTTVMRTIHNFNNYYRMSEMLEGLPHAQVHSIIHGDMGPATSPNEPLFMLHHANVDRAWARWQGRNETRLADYSGFNDRVTLSIRASIDDEMPVLELADTKPVVRDYMDTMAGPLCYTYSKMTL</sequence>
<evidence type="ECO:0000256" key="2">
    <source>
        <dbReference type="ARBA" id="ARBA00023008"/>
    </source>
</evidence>
<keyword evidence="3" id="KW-0732">Signal</keyword>
<reference evidence="5" key="1">
    <citation type="journal article" date="2021" name="Nat. Commun.">
        <title>Genetic determinants of endophytism in the Arabidopsis root mycobiome.</title>
        <authorList>
            <person name="Mesny F."/>
            <person name="Miyauchi S."/>
            <person name="Thiergart T."/>
            <person name="Pickel B."/>
            <person name="Atanasova L."/>
            <person name="Karlsson M."/>
            <person name="Huettel B."/>
            <person name="Barry K.W."/>
            <person name="Haridas S."/>
            <person name="Chen C."/>
            <person name="Bauer D."/>
            <person name="Andreopoulos W."/>
            <person name="Pangilinan J."/>
            <person name="LaButti K."/>
            <person name="Riley R."/>
            <person name="Lipzen A."/>
            <person name="Clum A."/>
            <person name="Drula E."/>
            <person name="Henrissat B."/>
            <person name="Kohler A."/>
            <person name="Grigoriev I.V."/>
            <person name="Martin F.M."/>
            <person name="Hacquard S."/>
        </authorList>
    </citation>
    <scope>NUCLEOTIDE SEQUENCE</scope>
    <source>
        <strain evidence="5">MPI-CAGE-CH-0230</strain>
    </source>
</reference>
<proteinExistence type="predicted"/>
<dbReference type="InterPro" id="IPR008922">
    <property type="entry name" value="Di-copper_centre_dom_sf"/>
</dbReference>
<accession>A0A9P8YAM6</accession>
<dbReference type="RefSeq" id="XP_046013435.1">
    <property type="nucleotide sequence ID" value="XM_046149831.1"/>
</dbReference>
<keyword evidence="2" id="KW-0186">Copper</keyword>
<protein>
    <recommendedName>
        <fullName evidence="4">Tyrosinase copper-binding domain-containing protein</fullName>
    </recommendedName>
</protein>
<evidence type="ECO:0000313" key="6">
    <source>
        <dbReference type="Proteomes" id="UP000756346"/>
    </source>
</evidence>
<dbReference type="PRINTS" id="PR00092">
    <property type="entry name" value="TYROSINASE"/>
</dbReference>
<feature type="signal peptide" evidence="3">
    <location>
        <begin position="1"/>
        <end position="17"/>
    </location>
</feature>
<keyword evidence="1" id="KW-0479">Metal-binding</keyword>
<feature type="domain" description="Tyrosinase copper-binding" evidence="4">
    <location>
        <begin position="88"/>
        <end position="105"/>
    </location>
</feature>
<dbReference type="PROSITE" id="PS00497">
    <property type="entry name" value="TYROSINASE_1"/>
    <property type="match status" value="1"/>
</dbReference>
<evidence type="ECO:0000256" key="3">
    <source>
        <dbReference type="SAM" id="SignalP"/>
    </source>
</evidence>
<dbReference type="Gene3D" id="1.10.1280.10">
    <property type="entry name" value="Di-copper center containing domain from catechol oxidase"/>
    <property type="match status" value="1"/>
</dbReference>
<dbReference type="GO" id="GO:0016491">
    <property type="term" value="F:oxidoreductase activity"/>
    <property type="evidence" value="ECO:0007669"/>
    <property type="project" value="InterPro"/>
</dbReference>
<gene>
    <name evidence="5" type="ORF">B0I36DRAFT_241275</name>
</gene>
<dbReference type="SUPFAM" id="SSF48056">
    <property type="entry name" value="Di-copper centre-containing domain"/>
    <property type="match status" value="1"/>
</dbReference>
<keyword evidence="6" id="KW-1185">Reference proteome</keyword>
<evidence type="ECO:0000313" key="5">
    <source>
        <dbReference type="EMBL" id="KAH7032603.1"/>
    </source>
</evidence>
<feature type="chain" id="PRO_5040457483" description="Tyrosinase copper-binding domain-containing protein" evidence="3">
    <location>
        <begin position="18"/>
        <end position="342"/>
    </location>
</feature>
<evidence type="ECO:0000256" key="1">
    <source>
        <dbReference type="ARBA" id="ARBA00022723"/>
    </source>
</evidence>